<dbReference type="InterPro" id="IPR050091">
    <property type="entry name" value="PKS_NRPS_Biosynth_Enz"/>
</dbReference>
<dbReference type="SMART" id="SM00825">
    <property type="entry name" value="PKS_KS"/>
    <property type="match status" value="1"/>
</dbReference>
<name>A0A1T4U7E3_9BACT</name>
<dbReference type="OrthoDB" id="9778690at2"/>
<accession>A0A1T4U7E3</accession>
<dbReference type="Gene3D" id="3.30.70.250">
    <property type="entry name" value="Malonyl-CoA ACP transacylase, ACP-binding"/>
    <property type="match status" value="1"/>
</dbReference>
<dbReference type="Pfam" id="PF00550">
    <property type="entry name" value="PP-binding"/>
    <property type="match status" value="1"/>
</dbReference>
<dbReference type="InterPro" id="IPR014031">
    <property type="entry name" value="Ketoacyl_synth_C"/>
</dbReference>
<dbReference type="Gene3D" id="1.10.1200.10">
    <property type="entry name" value="ACP-like"/>
    <property type="match status" value="1"/>
</dbReference>
<evidence type="ECO:0000256" key="2">
    <source>
        <dbReference type="ARBA" id="ARBA00022553"/>
    </source>
</evidence>
<feature type="domain" description="Carrier" evidence="4">
    <location>
        <begin position="1399"/>
        <end position="1474"/>
    </location>
</feature>
<dbReference type="InterPro" id="IPR014043">
    <property type="entry name" value="Acyl_transferase_dom"/>
</dbReference>
<dbReference type="Gene3D" id="3.30.70.3290">
    <property type="match status" value="1"/>
</dbReference>
<organism evidence="6 7">
    <name type="scientific">Chitinophaga eiseniae</name>
    <dbReference type="NCBI Taxonomy" id="634771"/>
    <lineage>
        <taxon>Bacteria</taxon>
        <taxon>Pseudomonadati</taxon>
        <taxon>Bacteroidota</taxon>
        <taxon>Chitinophagia</taxon>
        <taxon>Chitinophagales</taxon>
        <taxon>Chitinophagaceae</taxon>
        <taxon>Chitinophaga</taxon>
    </lineage>
</organism>
<evidence type="ECO:0000313" key="7">
    <source>
        <dbReference type="Proteomes" id="UP000190367"/>
    </source>
</evidence>
<dbReference type="InterPro" id="IPR016039">
    <property type="entry name" value="Thiolase-like"/>
</dbReference>
<dbReference type="Pfam" id="PF02801">
    <property type="entry name" value="Ketoacyl-synt_C"/>
    <property type="match status" value="1"/>
</dbReference>
<dbReference type="InterPro" id="IPR016035">
    <property type="entry name" value="Acyl_Trfase/lysoPLipase"/>
</dbReference>
<dbReference type="PANTHER" id="PTHR43775">
    <property type="entry name" value="FATTY ACID SYNTHASE"/>
    <property type="match status" value="1"/>
</dbReference>
<evidence type="ECO:0000259" key="4">
    <source>
        <dbReference type="PROSITE" id="PS50075"/>
    </source>
</evidence>
<dbReference type="PANTHER" id="PTHR43775:SF51">
    <property type="entry name" value="INACTIVE PHENOLPHTHIOCEROL SYNTHESIS POLYKETIDE SYNTHASE TYPE I PKS1-RELATED"/>
    <property type="match status" value="1"/>
</dbReference>
<dbReference type="InterPro" id="IPR014030">
    <property type="entry name" value="Ketoacyl_synth_N"/>
</dbReference>
<dbReference type="SUPFAM" id="SSF52151">
    <property type="entry name" value="FabD/lysophospholipase-like"/>
    <property type="match status" value="1"/>
</dbReference>
<keyword evidence="7" id="KW-1185">Reference proteome</keyword>
<dbReference type="InterPro" id="IPR013968">
    <property type="entry name" value="PKS_KR"/>
</dbReference>
<evidence type="ECO:0000256" key="1">
    <source>
        <dbReference type="ARBA" id="ARBA00022450"/>
    </source>
</evidence>
<dbReference type="SUPFAM" id="SSF47336">
    <property type="entry name" value="ACP-like"/>
    <property type="match status" value="1"/>
</dbReference>
<protein>
    <submittedName>
        <fullName evidence="6">Acyl transferase domain-containing protein</fullName>
    </submittedName>
</protein>
<dbReference type="GO" id="GO:0004312">
    <property type="term" value="F:fatty acid synthase activity"/>
    <property type="evidence" value="ECO:0007669"/>
    <property type="project" value="TreeGrafter"/>
</dbReference>
<dbReference type="CDD" id="cd00833">
    <property type="entry name" value="PKS"/>
    <property type="match status" value="1"/>
</dbReference>
<dbReference type="SMART" id="SM00823">
    <property type="entry name" value="PKS_PP"/>
    <property type="match status" value="1"/>
</dbReference>
<dbReference type="PROSITE" id="PS50075">
    <property type="entry name" value="CARRIER"/>
    <property type="match status" value="1"/>
</dbReference>
<dbReference type="InterPro" id="IPR036736">
    <property type="entry name" value="ACP-like_sf"/>
</dbReference>
<evidence type="ECO:0000256" key="3">
    <source>
        <dbReference type="ARBA" id="ARBA00022679"/>
    </source>
</evidence>
<keyword evidence="1" id="KW-0596">Phosphopantetheine</keyword>
<proteinExistence type="predicted"/>
<dbReference type="RefSeq" id="WP_078673426.1">
    <property type="nucleotide sequence ID" value="NZ_FUWZ01000016.1"/>
</dbReference>
<evidence type="ECO:0000259" key="5">
    <source>
        <dbReference type="PROSITE" id="PS52004"/>
    </source>
</evidence>
<dbReference type="InterPro" id="IPR009081">
    <property type="entry name" value="PP-bd_ACP"/>
</dbReference>
<dbReference type="Pfam" id="PF16197">
    <property type="entry name" value="KAsynt_C_assoc"/>
    <property type="match status" value="1"/>
</dbReference>
<dbReference type="InterPro" id="IPR036291">
    <property type="entry name" value="NAD(P)-bd_dom_sf"/>
</dbReference>
<dbReference type="Proteomes" id="UP000190367">
    <property type="component" value="Unassembled WGS sequence"/>
</dbReference>
<dbReference type="STRING" id="634771.SAMN04488128_1163"/>
<dbReference type="SMART" id="SM00827">
    <property type="entry name" value="PKS_AT"/>
    <property type="match status" value="1"/>
</dbReference>
<dbReference type="Gene3D" id="3.40.50.720">
    <property type="entry name" value="NAD(P)-binding Rossmann-like Domain"/>
    <property type="match status" value="1"/>
</dbReference>
<dbReference type="InterPro" id="IPR001227">
    <property type="entry name" value="Ac_transferase_dom_sf"/>
</dbReference>
<dbReference type="SUPFAM" id="SSF55048">
    <property type="entry name" value="Probable ACP-binding domain of malonyl-CoA ACP transacylase"/>
    <property type="match status" value="1"/>
</dbReference>
<dbReference type="InterPro" id="IPR016036">
    <property type="entry name" value="Malonyl_transacylase_ACP-bd"/>
</dbReference>
<dbReference type="InterPro" id="IPR018201">
    <property type="entry name" value="Ketoacyl_synth_AS"/>
</dbReference>
<feature type="domain" description="Ketosynthase family 3 (KS3)" evidence="5">
    <location>
        <begin position="9"/>
        <end position="434"/>
    </location>
</feature>
<keyword evidence="2" id="KW-0597">Phosphoprotein</keyword>
<dbReference type="SMART" id="SM00822">
    <property type="entry name" value="PKS_KR"/>
    <property type="match status" value="1"/>
</dbReference>
<dbReference type="InterPro" id="IPR032821">
    <property type="entry name" value="PKS_assoc"/>
</dbReference>
<dbReference type="InterPro" id="IPR020806">
    <property type="entry name" value="PKS_PP-bd"/>
</dbReference>
<dbReference type="CDD" id="cd08953">
    <property type="entry name" value="KR_2_SDR_x"/>
    <property type="match status" value="1"/>
</dbReference>
<dbReference type="GO" id="GO:0031177">
    <property type="term" value="F:phosphopantetheine binding"/>
    <property type="evidence" value="ECO:0007669"/>
    <property type="project" value="InterPro"/>
</dbReference>
<dbReference type="Pfam" id="PF00698">
    <property type="entry name" value="Acyl_transf_1"/>
    <property type="match status" value="1"/>
</dbReference>
<dbReference type="PROSITE" id="PS00606">
    <property type="entry name" value="KS3_1"/>
    <property type="match status" value="1"/>
</dbReference>
<dbReference type="Pfam" id="PF08659">
    <property type="entry name" value="KR"/>
    <property type="match status" value="1"/>
</dbReference>
<dbReference type="SUPFAM" id="SSF53901">
    <property type="entry name" value="Thiolase-like"/>
    <property type="match status" value="1"/>
</dbReference>
<dbReference type="Gene3D" id="3.40.47.10">
    <property type="match status" value="1"/>
</dbReference>
<sequence>MKHNQPYTGLEIAIIGMACRFPGASCWQEFWYNLTNGVESVRFYTDEDLAAAGVAPQEIARPDFVKADAVLEHKTRFDAAFFGYRPEEASVLNPMHRIFHECVWEALEDAGYDPATVKSGIGLYAGGGNDLNWRVYSMLQQNNREVDSFTLSQLNNKDYLSALLSYKLNLRGPAFTVNTACSTSLVAINLACKSLLMGETGMALAGGVSLNTRQRKGYFYQEGMIDSRDGHCRAFDALASGAVGGEGAGVVVLKRLQDAVRDRDHIYAVIKGSAINNDGNRKVGFTAPSIEGQADCIRRALAMADTAPSGISYVEAHGTGTRLGDPIEVEALNTAFNRDRSHSCALGSVKTNIGHLDTAAGVAGLIKTALSLKFKMLPPTLHFQSPNPEIDFEGGPFYVNARLQPWPAADDTPRRAGVSSFGIGGTNAHAVLEEAPATTTAAEGRPWKLFTVSARTPVSVCRYLEKIKAFLQQELRPALADMSFTLQTGRRHFPYRYAFAYQHLEDLLHKLDNIPAEAAIRQTAANKPLTVFMFPGQGSQYNGMAQTLYEQEPFIKDILDRGFGIIRQLTGKSLQEVWFAASGTEINRTLYAQPAIFLLEYAMAKQLMAWGVQPDYMIGHSIGELVAACVSGVFSFEDALKIVVKRAALMDGLPAGSMISVSLSRQEADALLNEHVCLAAVNAPEQLVLSGPPDAMQQATAQLERSGTPHVRLHTSHAFHSAMLDPVLAEFRAALDGITPGEIKIPFVSNVTGEWITAAEATSPEYWSRHMRETVQLATGIQTIMATSTDICFIEAGAGHILSGLLKQQLSGDTHIVAIPLVPAAREHLPDGQMLGNAIAQLWMNGISIDWQCYYREETRRRVPLPVYAFEQTTYPVEVDPFKLGNRYLSAPKKNGWHHWIYYPVWKSSILLPATGKIKSFLFLSGGTAWETALVGQLRTAGHEVIQVVADTAFRQVDGKMYFMDPADKGQFGLLSAALRQEGVHFTDILYGWAAGAMDEALVLEAQNRTIHQCYFALAHLIQALQDGGQLNNTHVFLLTDHLFNIHHTENSRYSQALAVGLLNALHQELPVSSSHIDIDSRATLSGLVLELGQESHQERTVAWRGHSRWVSVYQQNETPLPQRQPVKKNGVYLVTGGLGKVGFLLARHLVGTCQAKVVLTGRRNVEHTDENDEWNIRLKQLQAMGTAVYYRCDAADYDALETTVSHVKATLGPVLGVIHAAGNIDRRYFELTEDMSVENTLAVLRPKVDGIRNLTRVFEKESPDFVWITSSLASVLGGIGFGAYAAANLFMDHYISSRLQQHPSWKCIGLSEMALDASEEAAEARQERKALLPAELIALFEWSAGTPGIPVIWQTAQGLGERLHNTYHAPRETAAILPGAAAAAAIQQRPALSTVFVPAATSTEQILSQIMEQYFGFTGIGVDDDFFELGGDSLKAMILLKRIRQALDVQITVHDFFEARTIRQLATGIDNRLWLQAGENPENAFISII</sequence>
<dbReference type="EMBL" id="FUWZ01000016">
    <property type="protein sequence ID" value="SKA48675.1"/>
    <property type="molecule type" value="Genomic_DNA"/>
</dbReference>
<dbReference type="InterPro" id="IPR020841">
    <property type="entry name" value="PKS_Beta-ketoAc_synthase_dom"/>
</dbReference>
<dbReference type="GO" id="GO:0004315">
    <property type="term" value="F:3-oxoacyl-[acyl-carrier-protein] synthase activity"/>
    <property type="evidence" value="ECO:0007669"/>
    <property type="project" value="InterPro"/>
</dbReference>
<gene>
    <name evidence="6" type="ORF">SAMN04488128_1163</name>
</gene>
<dbReference type="SUPFAM" id="SSF51735">
    <property type="entry name" value="NAD(P)-binding Rossmann-fold domains"/>
    <property type="match status" value="2"/>
</dbReference>
<dbReference type="GO" id="GO:0006633">
    <property type="term" value="P:fatty acid biosynthetic process"/>
    <property type="evidence" value="ECO:0007669"/>
    <property type="project" value="InterPro"/>
</dbReference>
<evidence type="ECO:0000313" key="6">
    <source>
        <dbReference type="EMBL" id="SKA48675.1"/>
    </source>
</evidence>
<dbReference type="PROSITE" id="PS52004">
    <property type="entry name" value="KS3_2"/>
    <property type="match status" value="1"/>
</dbReference>
<dbReference type="Pfam" id="PF00109">
    <property type="entry name" value="ketoacyl-synt"/>
    <property type="match status" value="1"/>
</dbReference>
<dbReference type="InterPro" id="IPR057326">
    <property type="entry name" value="KR_dom"/>
</dbReference>
<keyword evidence="3 6" id="KW-0808">Transferase</keyword>
<reference evidence="7" key="1">
    <citation type="submission" date="2017-02" db="EMBL/GenBank/DDBJ databases">
        <authorList>
            <person name="Varghese N."/>
            <person name="Submissions S."/>
        </authorList>
    </citation>
    <scope>NUCLEOTIDE SEQUENCE [LARGE SCALE GENOMIC DNA]</scope>
    <source>
        <strain evidence="7">DSM 22224</strain>
    </source>
</reference>
<dbReference type="Gene3D" id="3.40.366.10">
    <property type="entry name" value="Malonyl-Coenzyme A Acyl Carrier Protein, domain 2"/>
    <property type="match status" value="1"/>
</dbReference>